<reference evidence="2 3" key="1">
    <citation type="submission" date="2020-09" db="EMBL/GenBank/DDBJ databases">
        <title>Investigation of environmental microbe.</title>
        <authorList>
            <person name="Ou Y."/>
            <person name="Kang Q."/>
        </authorList>
    </citation>
    <scope>NUCLEOTIDE SEQUENCE [LARGE SCALE GENOMIC DNA]</scope>
    <source>
        <strain evidence="2 3">KJZ-9</strain>
    </source>
</reference>
<sequence length="379" mass="38484">MRARTRDQVGRGFLTPDPLVSPVGAGWSSNVYAFAGFDPVSLVDPWGLLPVSRADFAVYAKEHPSSTLKGWANEHADTIAAVAIGVGMVVGAVALIATGPVGLIVAGAVSGAALSGGLSILTNKNDDGTVEWGKVGKDTLIGGAAGGLGGAAVSAVSKVGAAMNATRAASAAAKAERFGTKATTLAQKATQASRFNPMRYVNSWRAGNAGEKAAVLGARAERFSQTAAHYKDVGGFARSLPGQTVQSVTSNVVSNNLTYAAGDFKEHTFGGYAWATASAVGVGVVSPRITPLRQKVVDIAPDAGLMEKGLTSVTGFTMDRIADFGVGMTNYAVAPQDKKLNWEDAFKDGFKGAASGGSGVASTGYADGVRVATARPGGE</sequence>
<evidence type="ECO:0008006" key="4">
    <source>
        <dbReference type="Google" id="ProtNLM"/>
    </source>
</evidence>
<organism evidence="2 3">
    <name type="scientific">Rothia amarae</name>
    <dbReference type="NCBI Taxonomy" id="169480"/>
    <lineage>
        <taxon>Bacteria</taxon>
        <taxon>Bacillati</taxon>
        <taxon>Actinomycetota</taxon>
        <taxon>Actinomycetes</taxon>
        <taxon>Micrococcales</taxon>
        <taxon>Micrococcaceae</taxon>
        <taxon>Rothia</taxon>
    </lineage>
</organism>
<dbReference type="AlphaFoldDB" id="A0A7H2BHS7"/>
<proteinExistence type="predicted"/>
<dbReference type="EMBL" id="CP061538">
    <property type="protein sequence ID" value="QNV39223.1"/>
    <property type="molecule type" value="Genomic_DNA"/>
</dbReference>
<keyword evidence="3" id="KW-1185">Reference proteome</keyword>
<dbReference type="RefSeq" id="WP_190616737.1">
    <property type="nucleotide sequence ID" value="NZ_CP061538.1"/>
</dbReference>
<dbReference type="Proteomes" id="UP000516421">
    <property type="component" value="Chromosome"/>
</dbReference>
<keyword evidence="1" id="KW-1133">Transmembrane helix</keyword>
<keyword evidence="1" id="KW-0472">Membrane</keyword>
<gene>
    <name evidence="2" type="ORF">IDM48_07325</name>
</gene>
<dbReference type="KEGG" id="rama:IDM48_07325"/>
<evidence type="ECO:0000256" key="1">
    <source>
        <dbReference type="SAM" id="Phobius"/>
    </source>
</evidence>
<feature type="transmembrane region" description="Helical" evidence="1">
    <location>
        <begin position="78"/>
        <end position="97"/>
    </location>
</feature>
<evidence type="ECO:0000313" key="3">
    <source>
        <dbReference type="Proteomes" id="UP000516421"/>
    </source>
</evidence>
<protein>
    <recommendedName>
        <fullName evidence="4">RHS repeat-associated core domain-containing protein</fullName>
    </recommendedName>
</protein>
<accession>A0A7H2BHS7</accession>
<name>A0A7H2BHS7_9MICC</name>
<evidence type="ECO:0000313" key="2">
    <source>
        <dbReference type="EMBL" id="QNV39223.1"/>
    </source>
</evidence>
<keyword evidence="1" id="KW-0812">Transmembrane</keyword>